<dbReference type="InterPro" id="IPR026569">
    <property type="entry name" value="Ribosomal_bL28"/>
</dbReference>
<dbReference type="Gene3D" id="2.30.170.40">
    <property type="entry name" value="Ribosomal protein L28/L24"/>
    <property type="match status" value="1"/>
</dbReference>
<dbReference type="KEGG" id="cra:CTO_0091"/>
<dbReference type="SUPFAM" id="SSF143800">
    <property type="entry name" value="L28p-like"/>
    <property type="match status" value="1"/>
</dbReference>
<accession>G4NM57</accession>
<evidence type="ECO:0000256" key="5">
    <source>
        <dbReference type="HAMAP-Rule" id="MF_00373"/>
    </source>
</evidence>
<reference evidence="6 7" key="1">
    <citation type="journal article" date="2011" name="J. Exp. Med.">
        <title>A live-attenuated chlamydial vaccine protects against trachoma in nonhuman primates.</title>
        <authorList>
            <person name="Kari L."/>
            <person name="Whitmire W.M."/>
            <person name="Olivares-Zavaleta N."/>
            <person name="Goheen M.M."/>
            <person name="Taylor L.D."/>
            <person name="Carlson J.H."/>
            <person name="Sturdevant G.L."/>
            <person name="Lu C."/>
            <person name="Bakios L.E."/>
            <person name="Randall L.B."/>
            <person name="Parnell M.J."/>
            <person name="Zhong G."/>
            <person name="Caldwell H.D."/>
        </authorList>
    </citation>
    <scope>NUCLEOTIDE SEQUENCE [LARGE SCALE GENOMIC DNA]</scope>
    <source>
        <strain evidence="6 7">A2497</strain>
    </source>
</reference>
<dbReference type="InterPro" id="IPR037147">
    <property type="entry name" value="Ribosomal_bL28_sf"/>
</dbReference>
<dbReference type="NCBIfam" id="TIGR00009">
    <property type="entry name" value="L28"/>
    <property type="match status" value="1"/>
</dbReference>
<protein>
    <recommendedName>
        <fullName evidence="4 5">Large ribosomal subunit protein bL28</fullName>
    </recommendedName>
</protein>
<comment type="similarity">
    <text evidence="1 5">Belongs to the bacterial ribosomal protein bL28 family.</text>
</comment>
<dbReference type="GO" id="GO:0006412">
    <property type="term" value="P:translation"/>
    <property type="evidence" value="ECO:0007669"/>
    <property type="project" value="UniProtKB-UniRule"/>
</dbReference>
<gene>
    <name evidence="5" type="primary">rpmB</name>
    <name evidence="6" type="ordered locus">CTO_0091</name>
</gene>
<organism evidence="6 7">
    <name type="scientific">Chlamydia trachomatis serovar A (strain A2497)</name>
    <dbReference type="NCBI Taxonomy" id="580047"/>
    <lineage>
        <taxon>Bacteria</taxon>
        <taxon>Pseudomonadati</taxon>
        <taxon>Chlamydiota</taxon>
        <taxon>Chlamydiia</taxon>
        <taxon>Chlamydiales</taxon>
        <taxon>Chlamydiaceae</taxon>
        <taxon>Chlamydia/Chlamydophila group</taxon>
        <taxon>Chlamydia</taxon>
    </lineage>
</organism>
<dbReference type="EMBL" id="CP002401">
    <property type="protein sequence ID" value="AEP34897.1"/>
    <property type="molecule type" value="Genomic_DNA"/>
</dbReference>
<keyword evidence="3 5" id="KW-0687">Ribonucleoprotein</keyword>
<dbReference type="Pfam" id="PF00830">
    <property type="entry name" value="Ribosomal_L28"/>
    <property type="match status" value="1"/>
</dbReference>
<dbReference type="AlphaFoldDB" id="G4NM57"/>
<dbReference type="FunFam" id="2.30.170.40:FF:000010">
    <property type="entry name" value="50S ribosomal protein L28"/>
    <property type="match status" value="1"/>
</dbReference>
<dbReference type="InterPro" id="IPR001383">
    <property type="entry name" value="Ribosomal_bL28_bact-type"/>
</dbReference>
<evidence type="ECO:0000256" key="4">
    <source>
        <dbReference type="ARBA" id="ARBA00035174"/>
    </source>
</evidence>
<dbReference type="GO" id="GO:0003735">
    <property type="term" value="F:structural constituent of ribosome"/>
    <property type="evidence" value="ECO:0007669"/>
    <property type="project" value="InterPro"/>
</dbReference>
<evidence type="ECO:0000256" key="2">
    <source>
        <dbReference type="ARBA" id="ARBA00022980"/>
    </source>
</evidence>
<evidence type="ECO:0000256" key="1">
    <source>
        <dbReference type="ARBA" id="ARBA00008760"/>
    </source>
</evidence>
<evidence type="ECO:0000256" key="3">
    <source>
        <dbReference type="ARBA" id="ARBA00023274"/>
    </source>
</evidence>
<dbReference type="HAMAP" id="MF_00373">
    <property type="entry name" value="Ribosomal_bL28"/>
    <property type="match status" value="1"/>
</dbReference>
<dbReference type="GO" id="GO:1990904">
    <property type="term" value="C:ribonucleoprotein complex"/>
    <property type="evidence" value="ECO:0007669"/>
    <property type="project" value="UniProtKB-KW"/>
</dbReference>
<proteinExistence type="inferred from homology"/>
<evidence type="ECO:0000313" key="7">
    <source>
        <dbReference type="Proteomes" id="UP000009287"/>
    </source>
</evidence>
<dbReference type="PANTHER" id="PTHR13528">
    <property type="entry name" value="39S RIBOSOMAL PROTEIN L28, MITOCHONDRIAL"/>
    <property type="match status" value="1"/>
</dbReference>
<dbReference type="PANTHER" id="PTHR13528:SF2">
    <property type="entry name" value="LARGE RIBOSOMAL SUBUNIT PROTEIN BL28M"/>
    <property type="match status" value="1"/>
</dbReference>
<name>G4NM57_CHLT4</name>
<keyword evidence="2 5" id="KW-0689">Ribosomal protein</keyword>
<dbReference type="GO" id="GO:0005840">
    <property type="term" value="C:ribosome"/>
    <property type="evidence" value="ECO:0007669"/>
    <property type="project" value="UniProtKB-KW"/>
</dbReference>
<evidence type="ECO:0000313" key="6">
    <source>
        <dbReference type="EMBL" id="AEP34897.1"/>
    </source>
</evidence>
<dbReference type="InterPro" id="IPR034704">
    <property type="entry name" value="Ribosomal_bL28/bL31-like_sf"/>
</dbReference>
<dbReference type="Proteomes" id="UP000009287">
    <property type="component" value="Chromosome"/>
</dbReference>
<sequence>MLQLPCREIAASEYRKVMSKKCALTGRKPRRGYSYAIRGISKKKKGIGLKVTGRTKRRFFPNMMTKRLWSTEENRFLKLKISAAALRLVDKLGLDQVVARAKSKGF</sequence>
<dbReference type="PATRIC" id="fig|580047.4.peg.95"/>